<dbReference type="Proteomes" id="UP000368474">
    <property type="component" value="Unassembled WGS sequence"/>
</dbReference>
<proteinExistence type="predicted"/>
<name>A0A5E4WQB4_9BURK</name>
<feature type="region of interest" description="Disordered" evidence="1">
    <location>
        <begin position="796"/>
        <end position="822"/>
    </location>
</feature>
<evidence type="ECO:0000256" key="1">
    <source>
        <dbReference type="SAM" id="MobiDB-lite"/>
    </source>
</evidence>
<accession>A0A5E4WQB4</accession>
<gene>
    <name evidence="2" type="ORF">PMO31116_03348</name>
</gene>
<reference evidence="2 3" key="1">
    <citation type="submission" date="2019-08" db="EMBL/GenBank/DDBJ databases">
        <authorList>
            <person name="Peeters C."/>
        </authorList>
    </citation>
    <scope>NUCLEOTIDE SEQUENCE [LARGE SCALE GENOMIC DNA]</scope>
    <source>
        <strain evidence="2 3">LMG 31116</strain>
    </source>
</reference>
<dbReference type="EMBL" id="CABPSD010000010">
    <property type="protein sequence ID" value="VVE25870.1"/>
    <property type="molecule type" value="Genomic_DNA"/>
</dbReference>
<organism evidence="2 3">
    <name type="scientific">Pandoraea morbifera</name>
    <dbReference type="NCBI Taxonomy" id="2508300"/>
    <lineage>
        <taxon>Bacteria</taxon>
        <taxon>Pseudomonadati</taxon>
        <taxon>Pseudomonadota</taxon>
        <taxon>Betaproteobacteria</taxon>
        <taxon>Burkholderiales</taxon>
        <taxon>Burkholderiaceae</taxon>
        <taxon>Pandoraea</taxon>
    </lineage>
</organism>
<protein>
    <submittedName>
        <fullName evidence="2">Uncharacterized protein</fullName>
    </submittedName>
</protein>
<sequence>MFVHQGRYVSISVPGHNICPVPSRWLATLGLPDAPRYEPLIVGIPRNASRTPSPGPDVDASDTADSTDSTHNADNAATVEMELRGLVANVPFAKIVQGVRIGTHSTAAPGGTSPHIVVEADNDVFYVASTLPSTAGAIALRRLDPAIAQDNRCIDLYWQHWRRSGTFPYPIGTADSYRNATHHRQILDRCLRADPASRAATMRDVDPFDIVSSRHAQRDYIDTCRSSLFKRRAFDPVEHEFDLRIYQTLLGNTHVFRIGDRWNLELPSGIRDLRKHLLMSNLAFARLGHHRCMQTVYFSLSGGRRVQDMKLAIHDLMGDDDEITLGNVRFVCAKRRLERLGVTRDRLTAGATHVDLPELASSPLHRHVRTTDAEQLVAAVVEHDMRRVPMVTDIHVNSLLDTCDSCASSLSILQTLTGCPITFVYHQPYGVHRANATEGIVRAMQTLAVTARQLQWHWALGEIPAMTPLARKLIEPALVQMLTHMLFASHTDSEAREALKIQCNAHYLQVLSALLTTGALRAQSVVEMLASPTGLRYLSQLGRRVGQGFALGRRWAGLTQALLDAGQPRDALIRLLLTKPDGLCRNFYVELLDTVHLRGIDCRNALLARLSAQGLRPAYAQIVEMMGHVRGVGLRLRLGMAASGASAALALDKRLPAQAFRQAVELLRDTALNRLQAERLAAGLREIMPVVTVDEQRRFRASLADEVKRAWRDILPGEDPPSTLLRELLDDAAPAFRSALVDHRGAAIRTLIDDTTQAYVRFLDENPDAAPEAVQREFDRQYDLAKARYREIVEDDPPPAASRHAAQHVASQASTSAEAAKASRAATTAASVAAAKTQATRVAAEPARKAAAQRADEARRIALAAFEASEAKARERAKSAKEMATQATQATQATLTARAHCARETAASKATTAALTARSDARRGSDVATLERRLNALQQERRQIRLHDAAASTNRERKCEPAV</sequence>
<feature type="compositionally biased region" description="Low complexity" evidence="1">
    <location>
        <begin position="809"/>
        <end position="822"/>
    </location>
</feature>
<evidence type="ECO:0000313" key="3">
    <source>
        <dbReference type="Proteomes" id="UP000368474"/>
    </source>
</evidence>
<feature type="region of interest" description="Disordered" evidence="1">
    <location>
        <begin position="45"/>
        <end position="71"/>
    </location>
</feature>
<dbReference type="AlphaFoldDB" id="A0A5E4WQB4"/>
<feature type="compositionally biased region" description="Low complexity" evidence="1">
    <location>
        <begin position="57"/>
        <end position="71"/>
    </location>
</feature>
<evidence type="ECO:0000313" key="2">
    <source>
        <dbReference type="EMBL" id="VVE25870.1"/>
    </source>
</evidence>
<keyword evidence="3" id="KW-1185">Reference proteome</keyword>